<protein>
    <submittedName>
        <fullName evidence="1">Uncharacterized protein</fullName>
    </submittedName>
</protein>
<organism evidence="1 2">
    <name type="scientific">Xanthomonas hortorum pv. carotae</name>
    <dbReference type="NCBI Taxonomy" id="487904"/>
    <lineage>
        <taxon>Bacteria</taxon>
        <taxon>Pseudomonadati</taxon>
        <taxon>Pseudomonadota</taxon>
        <taxon>Gammaproteobacteria</taxon>
        <taxon>Lysobacterales</taxon>
        <taxon>Lysobacteraceae</taxon>
        <taxon>Xanthomonas</taxon>
    </lineage>
</organism>
<evidence type="ECO:0000313" key="1">
    <source>
        <dbReference type="EMBL" id="CAD0364388.1"/>
    </source>
</evidence>
<name>A0A6V7FM20_9XANT</name>
<dbReference type="EMBL" id="CAJDKC010000005">
    <property type="protein sequence ID" value="CAD0364388.1"/>
    <property type="molecule type" value="Genomic_DNA"/>
</dbReference>
<proteinExistence type="predicted"/>
<dbReference type="EMBL" id="CAJDKC010000005">
    <property type="protein sequence ID" value="CAD0364389.1"/>
    <property type="molecule type" value="Genomic_DNA"/>
</dbReference>
<comment type="caution">
    <text evidence="1">The sequence shown here is derived from an EMBL/GenBank/DDBJ whole genome shotgun (WGS) entry which is preliminary data.</text>
</comment>
<accession>A0A6V7FM20</accession>
<dbReference type="AlphaFoldDB" id="A0A6V7FM20"/>
<evidence type="ECO:0000313" key="2">
    <source>
        <dbReference type="Proteomes" id="UP000587508"/>
    </source>
</evidence>
<gene>
    <name evidence="1" type="ORF">CFBP7900_42100</name>
</gene>
<sequence length="35" mass="4016">MPGVKMGQDGGFQGYFRVEGRIDSKRLSEELDKKR</sequence>
<reference evidence="1 2" key="1">
    <citation type="submission" date="2020-07" db="EMBL/GenBank/DDBJ databases">
        <authorList>
            <person name="Pothier F. J."/>
        </authorList>
    </citation>
    <scope>NUCLEOTIDE SEQUENCE [LARGE SCALE GENOMIC DNA]</scope>
    <source>
        <strain evidence="1 2">CFBP 7900</strain>
    </source>
</reference>
<dbReference type="Proteomes" id="UP000587508">
    <property type="component" value="Unassembled WGS sequence"/>
</dbReference>